<accession>A0A521FJA9</accession>
<proteinExistence type="predicted"/>
<dbReference type="Proteomes" id="UP000317593">
    <property type="component" value="Unassembled WGS sequence"/>
</dbReference>
<gene>
    <name evidence="1" type="ORF">SAMN06265218_1383</name>
</gene>
<dbReference type="EMBL" id="FXTH01000038">
    <property type="protein sequence ID" value="SMO95680.1"/>
    <property type="molecule type" value="Genomic_DNA"/>
</dbReference>
<reference evidence="1 2" key="1">
    <citation type="submission" date="2017-05" db="EMBL/GenBank/DDBJ databases">
        <authorList>
            <person name="Varghese N."/>
            <person name="Submissions S."/>
        </authorList>
    </citation>
    <scope>NUCLEOTIDE SEQUENCE [LARGE SCALE GENOMIC DNA]</scope>
    <source>
        <strain evidence="1 2">DSM 21194</strain>
    </source>
</reference>
<organism evidence="1 2">
    <name type="scientific">Fodinibius sediminis</name>
    <dbReference type="NCBI Taxonomy" id="1214077"/>
    <lineage>
        <taxon>Bacteria</taxon>
        <taxon>Pseudomonadati</taxon>
        <taxon>Balneolota</taxon>
        <taxon>Balneolia</taxon>
        <taxon>Balneolales</taxon>
        <taxon>Balneolaceae</taxon>
        <taxon>Fodinibius</taxon>
    </lineage>
</organism>
<evidence type="ECO:0000313" key="1">
    <source>
        <dbReference type="EMBL" id="SMO95680.1"/>
    </source>
</evidence>
<dbReference type="OrthoDB" id="9788687at2"/>
<sequence length="151" mass="18150">MKNILELNAEDARSYFLKQESYSSIDLPYYFNFQNLLEEVSKILSGHRLSDFRQETPRDFEHVNYQLVSNKDGKYAWRPFQLINPAIYVSLINNITKEKNWNLIKNRFEEFQKESRIECHSLPVLSESEKRSDKSAQILNWWQRVEQRSIV</sequence>
<protein>
    <submittedName>
        <fullName evidence="1">Uncharacterized protein</fullName>
    </submittedName>
</protein>
<keyword evidence="2" id="KW-1185">Reference proteome</keyword>
<dbReference type="AlphaFoldDB" id="A0A521FJA9"/>
<dbReference type="RefSeq" id="WP_142716143.1">
    <property type="nucleotide sequence ID" value="NZ_FXTH01000038.1"/>
</dbReference>
<name>A0A521FJA9_9BACT</name>
<evidence type="ECO:0000313" key="2">
    <source>
        <dbReference type="Proteomes" id="UP000317593"/>
    </source>
</evidence>